<comment type="caution">
    <text evidence="3">The sequence shown here is derived from an EMBL/GenBank/DDBJ whole genome shotgun (WGS) entry which is preliminary data.</text>
</comment>
<dbReference type="InterPro" id="IPR005162">
    <property type="entry name" value="Retrotrans_gag_dom"/>
</dbReference>
<proteinExistence type="predicted"/>
<keyword evidence="3" id="KW-0695">RNA-directed DNA polymerase</keyword>
<dbReference type="GO" id="GO:0003964">
    <property type="term" value="F:RNA-directed DNA polymerase activity"/>
    <property type="evidence" value="ECO:0007669"/>
    <property type="project" value="UniProtKB-KW"/>
</dbReference>
<dbReference type="CDD" id="cd00303">
    <property type="entry name" value="retropepsin_like"/>
    <property type="match status" value="1"/>
</dbReference>
<dbReference type="Gene3D" id="2.40.70.10">
    <property type="entry name" value="Acid Proteases"/>
    <property type="match status" value="1"/>
</dbReference>
<dbReference type="AlphaFoldDB" id="A0A6L2M0A0"/>
<name>A0A6L2M0A0_TANCI</name>
<feature type="domain" description="Retrotransposon gag" evidence="2">
    <location>
        <begin position="126"/>
        <end position="219"/>
    </location>
</feature>
<dbReference type="PANTHER" id="PTHR33067">
    <property type="entry name" value="RNA-DIRECTED DNA POLYMERASE-RELATED"/>
    <property type="match status" value="1"/>
</dbReference>
<evidence type="ECO:0000313" key="3">
    <source>
        <dbReference type="EMBL" id="GEU67378.1"/>
    </source>
</evidence>
<dbReference type="PANTHER" id="PTHR33067:SF9">
    <property type="entry name" value="RNA-DIRECTED DNA POLYMERASE"/>
    <property type="match status" value="1"/>
</dbReference>
<feature type="region of interest" description="Disordered" evidence="1">
    <location>
        <begin position="1"/>
        <end position="32"/>
    </location>
</feature>
<keyword evidence="3" id="KW-0808">Transferase</keyword>
<dbReference type="InterPro" id="IPR021109">
    <property type="entry name" value="Peptidase_aspartic_dom_sf"/>
</dbReference>
<accession>A0A6L2M0A0</accession>
<evidence type="ECO:0000259" key="2">
    <source>
        <dbReference type="Pfam" id="PF03732"/>
    </source>
</evidence>
<evidence type="ECO:0000256" key="1">
    <source>
        <dbReference type="SAM" id="MobiDB-lite"/>
    </source>
</evidence>
<organism evidence="3">
    <name type="scientific">Tanacetum cinerariifolium</name>
    <name type="common">Dalmatian daisy</name>
    <name type="synonym">Chrysanthemum cinerariifolium</name>
    <dbReference type="NCBI Taxonomy" id="118510"/>
    <lineage>
        <taxon>Eukaryota</taxon>
        <taxon>Viridiplantae</taxon>
        <taxon>Streptophyta</taxon>
        <taxon>Embryophyta</taxon>
        <taxon>Tracheophyta</taxon>
        <taxon>Spermatophyta</taxon>
        <taxon>Magnoliopsida</taxon>
        <taxon>eudicotyledons</taxon>
        <taxon>Gunneridae</taxon>
        <taxon>Pentapetalae</taxon>
        <taxon>asterids</taxon>
        <taxon>campanulids</taxon>
        <taxon>Asterales</taxon>
        <taxon>Asteraceae</taxon>
        <taxon>Asteroideae</taxon>
        <taxon>Anthemideae</taxon>
        <taxon>Anthemidinae</taxon>
        <taxon>Tanacetum</taxon>
    </lineage>
</organism>
<protein>
    <submittedName>
        <fullName evidence="3">Reverse transcriptase domain-containing protein</fullName>
    </submittedName>
</protein>
<gene>
    <name evidence="3" type="ORF">Tci_039356</name>
</gene>
<sequence length="821" mass="93413">MRTHSSSNLVGEYSLNPTTSNPKCRNRRRSKQPFSLEESLLDTMADQRTMAELLRAPTEGYAEAIVVPPILAEHFELKHSLINMMTSDQFFRLEKDNPHDHICWFYKITSTIKYKDVPNSEIKLMLFSFSLAGAAHHWLEKEPPRSILTWEDLISKFINEFFPPSRTTNLRNEISNFQQRFDESFHEAWDRYKDLLHACPHHGFTELHQLDTFYNALNPADQDSLNSAADDNLLERRTQDLLTIIENKSKHTSAVTTAMTAILKQFQATPPPASVKAIEEICVTCGGAHPYYQCLATDGNTFPEFLDNIQGYVSASAINYNQGNFVYRPPIVPLSELEKVKKINEGPLPSNTIANPKGELKAITTRSGLVLDGTSVLMPPPFINLEEDERAEETLTDPELAEYTIKVPPPLVQKAKPPSIRNYVALANLGASINLMPLLIWKKLGLPELISTRMTLELANRAICTPTGIARDVFVPVGNFTFPADFVIVNYESDLRVPLILGRPFLRTARALIDVYKEEMILCGGDERLTLNMRHGTSSYPNQPHKESINMINIYNDSYEDYLEDFFATNHLSGNPTFSSHTDLTSPKVINPLSGNTTSSSPDHLLEEFADELSLITFPSGNDDLLFYIEFDLREIEYLLNHDPTKEMDSILEDSVDECNLIDPNNDLADTILEMFIDEHTLDYSSPPLYDDVDDDLVELESDKDDVYDDPFDSKEDKIKESKLLIDELDPPRSSDFLPSPECYSVLYEDFFEDFNPLLYELPFHKEVPGSETLLLFSSKNKEKFSTLGFSLLKEFILHFSRNYFIKALKLSKSLKFLKAR</sequence>
<feature type="compositionally biased region" description="Polar residues" evidence="1">
    <location>
        <begin position="1"/>
        <end position="23"/>
    </location>
</feature>
<reference evidence="3" key="1">
    <citation type="journal article" date="2019" name="Sci. Rep.">
        <title>Draft genome of Tanacetum cinerariifolium, the natural source of mosquito coil.</title>
        <authorList>
            <person name="Yamashiro T."/>
            <person name="Shiraishi A."/>
            <person name="Satake H."/>
            <person name="Nakayama K."/>
        </authorList>
    </citation>
    <scope>NUCLEOTIDE SEQUENCE</scope>
</reference>
<dbReference type="Pfam" id="PF03732">
    <property type="entry name" value="Retrotrans_gag"/>
    <property type="match status" value="1"/>
</dbReference>
<dbReference type="EMBL" id="BKCJ010005553">
    <property type="protein sequence ID" value="GEU67378.1"/>
    <property type="molecule type" value="Genomic_DNA"/>
</dbReference>
<keyword evidence="3" id="KW-0548">Nucleotidyltransferase</keyword>